<sequence length="317" mass="37674">MTAKERYRELCLEEKSIPLFCRDWWMDAVCFDAWDVLLAEEKGEIMAALPYHLRKKLGFSCVLQPQLTQYNGIWLRKKQTESDYERLSYEKKIFGRLIEQLEKLNLSFYQQCFHMSITNWLPFYWKGFRQTTRYTYLISGIGNPEKVFARFSPAKQRQIRKSEKRLHLSLDMKPNEFYSHHKQSLKERGEEISYSYELFLRIYKATQTHNAGQLFSIKDDAGNVHTALFTVWDQNSAYTLVYSISPQYASSGASTLVIREAIKFLTNKTRNFDFEGSMVEGIENSYRQFGTIQKPYFLIEKNYSRVFKLLFSLYKRD</sequence>
<dbReference type="Proteomes" id="UP001496674">
    <property type="component" value="Chromosome"/>
</dbReference>
<organism evidence="1 2">
    <name type="scientific">Bacteroides sedimenti</name>
    <dbReference type="NCBI Taxonomy" id="2136147"/>
    <lineage>
        <taxon>Bacteria</taxon>
        <taxon>Pseudomonadati</taxon>
        <taxon>Bacteroidota</taxon>
        <taxon>Bacteroidia</taxon>
        <taxon>Bacteroidales</taxon>
        <taxon>Bacteroidaceae</taxon>
        <taxon>Bacteroides</taxon>
    </lineage>
</organism>
<proteinExistence type="predicted"/>
<keyword evidence="2" id="KW-1185">Reference proteome</keyword>
<dbReference type="EMBL" id="AP028055">
    <property type="protein sequence ID" value="BEH00058.1"/>
    <property type="molecule type" value="Genomic_DNA"/>
</dbReference>
<name>A0ABN6Z694_9BACE</name>
<accession>A0ABN6Z694</accession>
<reference evidence="1 2" key="1">
    <citation type="submission" date="2023-04" db="EMBL/GenBank/DDBJ databases">
        <title>Draft genome sequence of acteroides sedimenti strain YN3PY1.</title>
        <authorList>
            <person name="Yoshida N."/>
        </authorList>
    </citation>
    <scope>NUCLEOTIDE SEQUENCE [LARGE SCALE GENOMIC DNA]</scope>
    <source>
        <strain evidence="1 2">YN3PY1</strain>
    </source>
</reference>
<evidence type="ECO:0000313" key="1">
    <source>
        <dbReference type="EMBL" id="BEH00058.1"/>
    </source>
</evidence>
<dbReference type="InterPro" id="IPR016181">
    <property type="entry name" value="Acyl_CoA_acyltransferase"/>
</dbReference>
<dbReference type="RefSeq" id="WP_353331073.1">
    <property type="nucleotide sequence ID" value="NZ_AP028055.1"/>
</dbReference>
<evidence type="ECO:0008006" key="3">
    <source>
        <dbReference type="Google" id="ProtNLM"/>
    </source>
</evidence>
<evidence type="ECO:0000313" key="2">
    <source>
        <dbReference type="Proteomes" id="UP001496674"/>
    </source>
</evidence>
<dbReference type="Gene3D" id="3.40.630.30">
    <property type="match status" value="1"/>
</dbReference>
<dbReference type="SUPFAM" id="SSF55729">
    <property type="entry name" value="Acyl-CoA N-acyltransferases (Nat)"/>
    <property type="match status" value="1"/>
</dbReference>
<gene>
    <name evidence="1" type="ORF">BSYN_23220</name>
</gene>
<protein>
    <recommendedName>
        <fullName evidence="3">GNAT family N-acetyltransferase</fullName>
    </recommendedName>
</protein>